<dbReference type="PANTHER" id="PTHR11461:SF165">
    <property type="entry name" value="ALPHA-1-ANTITRYPSIN"/>
    <property type="match status" value="1"/>
</dbReference>
<evidence type="ECO:0000256" key="5">
    <source>
        <dbReference type="ARBA" id="ARBA00023180"/>
    </source>
</evidence>
<keyword evidence="2" id="KW-0646">Protease inhibitor</keyword>
<dbReference type="Gene3D" id="3.30.497.10">
    <property type="entry name" value="Antithrombin, subunit I, domain 2"/>
    <property type="match status" value="1"/>
</dbReference>
<dbReference type="SUPFAM" id="SSF56574">
    <property type="entry name" value="Serpins"/>
    <property type="match status" value="1"/>
</dbReference>
<keyword evidence="4" id="KW-0722">Serine protease inhibitor</keyword>
<dbReference type="InterPro" id="IPR036186">
    <property type="entry name" value="Serpin_sf"/>
</dbReference>
<evidence type="ECO:0000256" key="1">
    <source>
        <dbReference type="ARBA" id="ARBA00009500"/>
    </source>
</evidence>
<reference evidence="8 9" key="1">
    <citation type="submission" date="2014-04" db="EMBL/GenBank/DDBJ databases">
        <title>Genome evolution of avian class.</title>
        <authorList>
            <person name="Zhang G."/>
            <person name="Li C."/>
        </authorList>
    </citation>
    <scope>NUCLEOTIDE SEQUENCE [LARGE SCALE GENOMIC DNA]</scope>
    <source>
        <strain evidence="8">BGI_N325</strain>
    </source>
</reference>
<feature type="non-terminal residue" evidence="8">
    <location>
        <position position="372"/>
    </location>
</feature>
<dbReference type="PROSITE" id="PS00284">
    <property type="entry name" value="SERPIN"/>
    <property type="match status" value="1"/>
</dbReference>
<evidence type="ECO:0000259" key="7">
    <source>
        <dbReference type="SMART" id="SM00093"/>
    </source>
</evidence>
<proteinExistence type="inferred from homology"/>
<accession>A0A091KRT6</accession>
<dbReference type="Proteomes" id="UP000053615">
    <property type="component" value="Unassembled WGS sequence"/>
</dbReference>
<dbReference type="GO" id="GO:0005615">
    <property type="term" value="C:extracellular space"/>
    <property type="evidence" value="ECO:0007669"/>
    <property type="project" value="InterPro"/>
</dbReference>
<evidence type="ECO:0000256" key="2">
    <source>
        <dbReference type="ARBA" id="ARBA00022690"/>
    </source>
</evidence>
<evidence type="ECO:0000256" key="4">
    <source>
        <dbReference type="ARBA" id="ARBA00022900"/>
    </source>
</evidence>
<feature type="non-terminal residue" evidence="8">
    <location>
        <position position="1"/>
    </location>
</feature>
<dbReference type="CDD" id="cd19548">
    <property type="entry name" value="serpinA_A1AT-like"/>
    <property type="match status" value="1"/>
</dbReference>
<dbReference type="PANTHER" id="PTHR11461">
    <property type="entry name" value="SERINE PROTEASE INHIBITOR, SERPIN"/>
    <property type="match status" value="1"/>
</dbReference>
<dbReference type="InterPro" id="IPR042185">
    <property type="entry name" value="Serpin_sf_2"/>
</dbReference>
<dbReference type="FunFam" id="2.10.310.10:FF:000001">
    <property type="entry name" value="Serpin family A member 1"/>
    <property type="match status" value="1"/>
</dbReference>
<protein>
    <submittedName>
        <fullName evidence="8">Alpha-1-antitrypsin-like GS55-MS</fullName>
    </submittedName>
</protein>
<evidence type="ECO:0000256" key="6">
    <source>
        <dbReference type="RuleBase" id="RU000411"/>
    </source>
</evidence>
<name>A0A091KRT6_COLST</name>
<evidence type="ECO:0000313" key="8">
    <source>
        <dbReference type="EMBL" id="KFP30479.1"/>
    </source>
</evidence>
<comment type="similarity">
    <text evidence="1 6">Belongs to the serpin family.</text>
</comment>
<dbReference type="InterPro" id="IPR042178">
    <property type="entry name" value="Serpin_sf_1"/>
</dbReference>
<dbReference type="GO" id="GO:0004867">
    <property type="term" value="F:serine-type endopeptidase inhibitor activity"/>
    <property type="evidence" value="ECO:0007669"/>
    <property type="project" value="UniProtKB-KW"/>
</dbReference>
<gene>
    <name evidence="8" type="ORF">N325_05428</name>
</gene>
<feature type="domain" description="Serpin" evidence="7">
    <location>
        <begin position="12"/>
        <end position="372"/>
    </location>
</feature>
<organism evidence="8 9">
    <name type="scientific">Colius striatus</name>
    <name type="common">Speckled mousebird</name>
    <dbReference type="NCBI Taxonomy" id="57412"/>
    <lineage>
        <taxon>Eukaryota</taxon>
        <taxon>Metazoa</taxon>
        <taxon>Chordata</taxon>
        <taxon>Craniata</taxon>
        <taxon>Vertebrata</taxon>
        <taxon>Euteleostomi</taxon>
        <taxon>Archelosauria</taxon>
        <taxon>Archosauria</taxon>
        <taxon>Dinosauria</taxon>
        <taxon>Saurischia</taxon>
        <taxon>Theropoda</taxon>
        <taxon>Coelurosauria</taxon>
        <taxon>Aves</taxon>
        <taxon>Neognathae</taxon>
        <taxon>Neoaves</taxon>
        <taxon>Telluraves</taxon>
        <taxon>Coraciimorphae</taxon>
        <taxon>Coliiformes</taxon>
        <taxon>Coliidae</taxon>
        <taxon>Colius</taxon>
    </lineage>
</organism>
<dbReference type="FunFam" id="3.30.497.10:FF:000001">
    <property type="entry name" value="Serine protease inhibitor"/>
    <property type="match status" value="1"/>
</dbReference>
<dbReference type="InterPro" id="IPR000215">
    <property type="entry name" value="Serpin_fam"/>
</dbReference>
<keyword evidence="5" id="KW-0325">Glycoprotein</keyword>
<dbReference type="AlphaFoldDB" id="A0A091KRT6"/>
<dbReference type="EMBL" id="KK539621">
    <property type="protein sequence ID" value="KFP30479.1"/>
    <property type="molecule type" value="Genomic_DNA"/>
</dbReference>
<keyword evidence="9" id="KW-1185">Reference proteome</keyword>
<evidence type="ECO:0000256" key="3">
    <source>
        <dbReference type="ARBA" id="ARBA00022729"/>
    </source>
</evidence>
<dbReference type="InterPro" id="IPR023795">
    <property type="entry name" value="Serpin_CS"/>
</dbReference>
<dbReference type="Gene3D" id="2.30.39.10">
    <property type="entry name" value="Alpha-1-antitrypsin, domain 1"/>
    <property type="match status" value="1"/>
</dbReference>
<dbReference type="FunFam" id="2.30.39.10:FF:000003">
    <property type="entry name" value="alpha-1-antitrypsin isoform X1"/>
    <property type="match status" value="1"/>
</dbReference>
<dbReference type="InterPro" id="IPR023796">
    <property type="entry name" value="Serpin_dom"/>
</dbReference>
<keyword evidence="3" id="KW-0732">Signal</keyword>
<dbReference type="Pfam" id="PF00079">
    <property type="entry name" value="Serpin"/>
    <property type="match status" value="1"/>
</dbReference>
<evidence type="ECO:0000313" key="9">
    <source>
        <dbReference type="Proteomes" id="UP000053615"/>
    </source>
</evidence>
<dbReference type="SMART" id="SM00093">
    <property type="entry name" value="SERPIN"/>
    <property type="match status" value="1"/>
</dbReference>
<sequence length="372" mass="42537">VKLLPSNADFAFSFYKLITSETTDQNIFFSPISISVSFAMLALGAKSETLMQILEGLAFNLKKTQEQEIHEGFCQLLHLLNRSDSELQLSLGNALFIGKTLKPLQKFLDDVKNFYESEVFSTDFNNSSGAEIQINRYIEKKTNGKIVKLVESLDPLTAMILVNYVFFKAHWEKPFSTSYTKQEDFFVDQETSVKVDMMYRKGYYKTYFDEELSCWLVQIPYNGNAAALFVLPDEGKMKQVEDALLKRTVSKWEKFLQDRKIHLHIPKFSISGTYDVKRIVKQVGMIDLFTEQADLSGITEEPGLMVSKVIHRAVLNVHENGTEAAGATLVEIIRKSGDIPRPHRVRFNRPFLLVILDKYTRTVLFIGKIVNP</sequence>